<name>A0AAN9NYD7_PHACN</name>
<proteinExistence type="predicted"/>
<comment type="caution">
    <text evidence="1">The sequence shown here is derived from an EMBL/GenBank/DDBJ whole genome shotgun (WGS) entry which is preliminary data.</text>
</comment>
<accession>A0AAN9NYD7</accession>
<keyword evidence="2" id="KW-1185">Reference proteome</keyword>
<protein>
    <submittedName>
        <fullName evidence="1">Uncharacterized protein</fullName>
    </submittedName>
</protein>
<dbReference type="EMBL" id="JAYMYR010000002">
    <property type="protein sequence ID" value="KAK7377843.1"/>
    <property type="molecule type" value="Genomic_DNA"/>
</dbReference>
<evidence type="ECO:0000313" key="1">
    <source>
        <dbReference type="EMBL" id="KAK7377843.1"/>
    </source>
</evidence>
<sequence length="89" mass="10005">MTQGQAPSPSSRQDGVPVHFRIPSDCNIVYTFHTKTVSHPTNSTLLCLCDKPTPHKSCLAKPRMATNHETRIRRSCLSKKNTPMMLLKE</sequence>
<evidence type="ECO:0000313" key="2">
    <source>
        <dbReference type="Proteomes" id="UP001374584"/>
    </source>
</evidence>
<organism evidence="1 2">
    <name type="scientific">Phaseolus coccineus</name>
    <name type="common">Scarlet runner bean</name>
    <name type="synonym">Phaseolus multiflorus</name>
    <dbReference type="NCBI Taxonomy" id="3886"/>
    <lineage>
        <taxon>Eukaryota</taxon>
        <taxon>Viridiplantae</taxon>
        <taxon>Streptophyta</taxon>
        <taxon>Embryophyta</taxon>
        <taxon>Tracheophyta</taxon>
        <taxon>Spermatophyta</taxon>
        <taxon>Magnoliopsida</taxon>
        <taxon>eudicotyledons</taxon>
        <taxon>Gunneridae</taxon>
        <taxon>Pentapetalae</taxon>
        <taxon>rosids</taxon>
        <taxon>fabids</taxon>
        <taxon>Fabales</taxon>
        <taxon>Fabaceae</taxon>
        <taxon>Papilionoideae</taxon>
        <taxon>50 kb inversion clade</taxon>
        <taxon>NPAAA clade</taxon>
        <taxon>indigoferoid/millettioid clade</taxon>
        <taxon>Phaseoleae</taxon>
        <taxon>Phaseolus</taxon>
    </lineage>
</organism>
<gene>
    <name evidence="1" type="ORF">VNO80_03276</name>
</gene>
<dbReference type="Proteomes" id="UP001374584">
    <property type="component" value="Unassembled WGS sequence"/>
</dbReference>
<dbReference type="AlphaFoldDB" id="A0AAN9NYD7"/>
<reference evidence="1 2" key="1">
    <citation type="submission" date="2024-01" db="EMBL/GenBank/DDBJ databases">
        <title>The genomes of 5 underutilized Papilionoideae crops provide insights into root nodulation and disease resistanc.</title>
        <authorList>
            <person name="Jiang F."/>
        </authorList>
    </citation>
    <scope>NUCLEOTIDE SEQUENCE [LARGE SCALE GENOMIC DNA]</scope>
    <source>
        <strain evidence="1">JINMINGXINNONG_FW02</strain>
        <tissue evidence="1">Leaves</tissue>
    </source>
</reference>